<dbReference type="Proteomes" id="UP001335737">
    <property type="component" value="Unassembled WGS sequence"/>
</dbReference>
<organism evidence="1 2">
    <name type="scientific">Virgibacillus tibetensis</name>
    <dbReference type="NCBI Taxonomy" id="3042313"/>
    <lineage>
        <taxon>Bacteria</taxon>
        <taxon>Bacillati</taxon>
        <taxon>Bacillota</taxon>
        <taxon>Bacilli</taxon>
        <taxon>Bacillales</taxon>
        <taxon>Bacillaceae</taxon>
        <taxon>Virgibacillus</taxon>
    </lineage>
</organism>
<proteinExistence type="predicted"/>
<sequence length="117" mass="13043">MKIDFDFDDAGFSRMIEDYARKAPDEIKATVAESAEMITSQAKALAPVAMVNGGTLKNSISVSYYNSAMSAEIGTPVTYAIFVEMGTRYQSAQPYLFPSYEMERPKYMKALEKALRL</sequence>
<dbReference type="Pfam" id="PF04883">
    <property type="entry name" value="HK97-gp10_like"/>
    <property type="match status" value="1"/>
</dbReference>
<dbReference type="EMBL" id="JARZFX010000001">
    <property type="protein sequence ID" value="MEC5422125.1"/>
    <property type="molecule type" value="Genomic_DNA"/>
</dbReference>
<dbReference type="NCBIfam" id="TIGR01725">
    <property type="entry name" value="phge_HK97_gp10"/>
    <property type="match status" value="1"/>
</dbReference>
<reference evidence="1 2" key="1">
    <citation type="journal article" date="2024" name="Int. J. Syst. Evol. Microbiol.">
        <title>Virgibacillus tibetensis sp. nov., isolated from salt lake on the Tibetan Plateau of China.</title>
        <authorList>
            <person name="Phurbu D."/>
            <person name="Liu Z.-X."/>
            <person name="Wang R."/>
            <person name="Zheng Y.-Y."/>
            <person name="Liu H.-C."/>
            <person name="Zhou Y.-G."/>
            <person name="Yu Y.-J."/>
            <person name="Li A.-H."/>
        </authorList>
    </citation>
    <scope>NUCLEOTIDE SEQUENCE [LARGE SCALE GENOMIC DNA]</scope>
    <source>
        <strain evidence="1 2">C22-A2</strain>
    </source>
</reference>
<evidence type="ECO:0000313" key="2">
    <source>
        <dbReference type="Proteomes" id="UP001335737"/>
    </source>
</evidence>
<comment type="caution">
    <text evidence="1">The sequence shown here is derived from an EMBL/GenBank/DDBJ whole genome shotgun (WGS) entry which is preliminary data.</text>
</comment>
<dbReference type="InterPro" id="IPR010064">
    <property type="entry name" value="HK97-gp10_tail"/>
</dbReference>
<gene>
    <name evidence="1" type="ORF">QGM71_01285</name>
</gene>
<accession>A0ABU6KAH2</accession>
<keyword evidence="2" id="KW-1185">Reference proteome</keyword>
<dbReference type="RefSeq" id="WP_327605698.1">
    <property type="nucleotide sequence ID" value="NZ_JARZFX010000001.1"/>
</dbReference>
<protein>
    <submittedName>
        <fullName evidence="1">HK97 gp10 family phage protein</fullName>
    </submittedName>
</protein>
<evidence type="ECO:0000313" key="1">
    <source>
        <dbReference type="EMBL" id="MEC5422125.1"/>
    </source>
</evidence>
<name>A0ABU6KAH2_9BACI</name>